<name>A0A2N0ZI52_9BACI</name>
<keyword evidence="4" id="KW-1185">Reference proteome</keyword>
<organism evidence="3 4">
    <name type="scientific">Cytobacillus horneckiae</name>
    <dbReference type="NCBI Taxonomy" id="549687"/>
    <lineage>
        <taxon>Bacteria</taxon>
        <taxon>Bacillati</taxon>
        <taxon>Bacillota</taxon>
        <taxon>Bacilli</taxon>
        <taxon>Bacillales</taxon>
        <taxon>Bacillaceae</taxon>
        <taxon>Cytobacillus</taxon>
    </lineage>
</organism>
<comment type="similarity">
    <text evidence="1">In the N-terminal section; belongs to the LXG family.</text>
</comment>
<evidence type="ECO:0000313" key="3">
    <source>
        <dbReference type="EMBL" id="PKG29166.1"/>
    </source>
</evidence>
<comment type="caution">
    <text evidence="3">The sequence shown here is derived from an EMBL/GenBank/DDBJ whole genome shotgun (WGS) entry which is preliminary data.</text>
</comment>
<dbReference type="Proteomes" id="UP000233343">
    <property type="component" value="Unassembled WGS sequence"/>
</dbReference>
<dbReference type="AlphaFoldDB" id="A0A2N0ZI52"/>
<dbReference type="Pfam" id="PF04740">
    <property type="entry name" value="LXG"/>
    <property type="match status" value="1"/>
</dbReference>
<reference evidence="3 4" key="1">
    <citation type="journal article" date="2010" name="Int. J. Syst. Evol. Microbiol.">
        <title>Bacillus horneckiae sp. nov., isolated from a spacecraft-assembly clean room.</title>
        <authorList>
            <person name="Vaishampayan P."/>
            <person name="Probst A."/>
            <person name="Krishnamurthi S."/>
            <person name="Ghosh S."/>
            <person name="Osman S."/>
            <person name="McDowall A."/>
            <person name="Ruckmani A."/>
            <person name="Mayilraj S."/>
            <person name="Venkateswaran K."/>
        </authorList>
    </citation>
    <scope>NUCLEOTIDE SEQUENCE [LARGE SCALE GENOMIC DNA]</scope>
    <source>
        <strain evidence="4">1PO1SC</strain>
    </source>
</reference>
<evidence type="ECO:0000259" key="2">
    <source>
        <dbReference type="Pfam" id="PF04740"/>
    </source>
</evidence>
<evidence type="ECO:0000313" key="4">
    <source>
        <dbReference type="Proteomes" id="UP000233343"/>
    </source>
</evidence>
<dbReference type="InterPro" id="IPR006829">
    <property type="entry name" value="LXG_dom"/>
</dbReference>
<accession>A0A2N0ZI52</accession>
<proteinExistence type="inferred from homology"/>
<evidence type="ECO:0000256" key="1">
    <source>
        <dbReference type="ARBA" id="ARBA00034117"/>
    </source>
</evidence>
<gene>
    <name evidence="3" type="ORF">CWS20_10425</name>
</gene>
<protein>
    <recommendedName>
        <fullName evidence="2">LXG domain-containing protein</fullName>
    </recommendedName>
</protein>
<feature type="domain" description="LXG" evidence="2">
    <location>
        <begin position="2"/>
        <end position="56"/>
    </location>
</feature>
<sequence>MTSETNSTILSVQDIVSLPLLNEGMFVIDTRLAQDKSVETIEKLQAFDQRETASLEPL</sequence>
<dbReference type="EMBL" id="PISD01000019">
    <property type="protein sequence ID" value="PKG29166.1"/>
    <property type="molecule type" value="Genomic_DNA"/>
</dbReference>